<dbReference type="Proteomes" id="UP000255421">
    <property type="component" value="Unassembled WGS sequence"/>
</dbReference>
<organism evidence="4 5">
    <name type="scientific">Halopelagius longus</name>
    <dbReference type="NCBI Taxonomy" id="1236180"/>
    <lineage>
        <taxon>Archaea</taxon>
        <taxon>Methanobacteriati</taxon>
        <taxon>Methanobacteriota</taxon>
        <taxon>Stenosarchaea group</taxon>
        <taxon>Halobacteria</taxon>
        <taxon>Halobacteriales</taxon>
        <taxon>Haloferacaceae</taxon>
    </lineage>
</organism>
<reference evidence="3 6" key="3">
    <citation type="submission" date="2018-07" db="EMBL/GenBank/DDBJ databases">
        <title>Genome sequence of extremly halophilic archaeon Halopelagius longus strain BC12-B1.</title>
        <authorList>
            <person name="Zhang X."/>
        </authorList>
    </citation>
    <scope>NUCLEOTIDE SEQUENCE [LARGE SCALE GENOMIC DNA]</scope>
    <source>
        <strain evidence="3 6">BC12-B1</strain>
    </source>
</reference>
<proteinExistence type="predicted"/>
<keyword evidence="6" id="KW-1185">Reference proteome</keyword>
<dbReference type="OrthoDB" id="285323at2157"/>
<sequence length="81" mass="8347">MPRSSQFGTDRAGLGVLTYFYGFVTAVGLAATVATGFLLVRGPFLGQKLLDPIPMLVALCGFVVGIVVLTWGATRAVGVGS</sequence>
<dbReference type="EMBL" id="QQST01000001">
    <property type="protein sequence ID" value="RDI70564.1"/>
    <property type="molecule type" value="Genomic_DNA"/>
</dbReference>
<keyword evidence="1" id="KW-0472">Membrane</keyword>
<evidence type="ECO:0000313" key="5">
    <source>
        <dbReference type="Proteomes" id="UP000199289"/>
    </source>
</evidence>
<dbReference type="AlphaFoldDB" id="A0A1H1AYG6"/>
<dbReference type="Pfam" id="PF26453">
    <property type="entry name" value="DUF8132"/>
    <property type="match status" value="1"/>
</dbReference>
<protein>
    <recommendedName>
        <fullName evidence="2">DUF8132 domain-containing protein</fullName>
    </recommendedName>
</protein>
<evidence type="ECO:0000313" key="6">
    <source>
        <dbReference type="Proteomes" id="UP000255421"/>
    </source>
</evidence>
<keyword evidence="1" id="KW-1133">Transmembrane helix</keyword>
<name>A0A1H1AYG6_9EURY</name>
<feature type="transmembrane region" description="Helical" evidence="1">
    <location>
        <begin position="52"/>
        <end position="73"/>
    </location>
</feature>
<evidence type="ECO:0000313" key="4">
    <source>
        <dbReference type="EMBL" id="SDQ44714.1"/>
    </source>
</evidence>
<feature type="domain" description="DUF8132" evidence="2">
    <location>
        <begin position="7"/>
        <end position="81"/>
    </location>
</feature>
<evidence type="ECO:0000256" key="1">
    <source>
        <dbReference type="SAM" id="Phobius"/>
    </source>
</evidence>
<dbReference type="Proteomes" id="UP000199289">
    <property type="component" value="Unassembled WGS sequence"/>
</dbReference>
<evidence type="ECO:0000259" key="2">
    <source>
        <dbReference type="Pfam" id="PF26453"/>
    </source>
</evidence>
<dbReference type="RefSeq" id="WP_092535407.1">
    <property type="nucleotide sequence ID" value="NZ_FNKQ01000002.1"/>
</dbReference>
<accession>A0A1H1AYG6</accession>
<reference evidence="5" key="2">
    <citation type="submission" date="2016-10" db="EMBL/GenBank/DDBJ databases">
        <authorList>
            <person name="Varghese N."/>
            <person name="Submissions S."/>
        </authorList>
    </citation>
    <scope>NUCLEOTIDE SEQUENCE [LARGE SCALE GENOMIC DNA]</scope>
    <source>
        <strain evidence="5">CGMCC 1.12397</strain>
    </source>
</reference>
<feature type="transmembrane region" description="Helical" evidence="1">
    <location>
        <begin position="20"/>
        <end position="40"/>
    </location>
</feature>
<gene>
    <name evidence="3" type="ORF">DWB78_01850</name>
    <name evidence="4" type="ORF">SAMN05216278_1549</name>
</gene>
<dbReference type="InterPro" id="IPR058445">
    <property type="entry name" value="DUF8132"/>
</dbReference>
<evidence type="ECO:0000313" key="3">
    <source>
        <dbReference type="EMBL" id="RDI70564.1"/>
    </source>
</evidence>
<dbReference type="EMBL" id="FNKQ01000002">
    <property type="protein sequence ID" value="SDQ44714.1"/>
    <property type="molecule type" value="Genomic_DNA"/>
</dbReference>
<keyword evidence="1" id="KW-0812">Transmembrane</keyword>
<reference evidence="4" key="1">
    <citation type="submission" date="2016-10" db="EMBL/GenBank/DDBJ databases">
        <authorList>
            <person name="de Groot N.N."/>
        </authorList>
    </citation>
    <scope>NUCLEOTIDE SEQUENCE [LARGE SCALE GENOMIC DNA]</scope>
    <source>
        <strain evidence="4">CGMCC 1.12397</strain>
    </source>
</reference>